<gene>
    <name evidence="3" type="ORF">K4G57_03725</name>
</gene>
<feature type="active site" evidence="2">
    <location>
        <position position="10"/>
    </location>
</feature>
<dbReference type="PANTHER" id="PTHR10291:SF0">
    <property type="entry name" value="DEHYDRODOLICHYL DIPHOSPHATE SYNTHASE 2"/>
    <property type="match status" value="1"/>
</dbReference>
<reference evidence="3 4" key="1">
    <citation type="submission" date="2021-08" db="EMBL/GenBank/DDBJ databases">
        <title>Helicobacter spp. isolated from feces of Anatolian Ground Squirrel (Spermophilus xanthoprymnus) in Turkey.</title>
        <authorList>
            <person name="Aydin F."/>
            <person name="Abay S."/>
            <person name="Kayman T."/>
            <person name="Karakaya E."/>
            <person name="Saticioglu I.B."/>
        </authorList>
    </citation>
    <scope>NUCLEOTIDE SEQUENCE [LARGE SCALE GENOMIC DNA]</scope>
    <source>
        <strain evidence="3 4">Faydin-H70</strain>
    </source>
</reference>
<feature type="active site" description="Proton acceptor" evidence="2">
    <location>
        <position position="58"/>
    </location>
</feature>
<feature type="binding site" evidence="2">
    <location>
        <begin position="179"/>
        <end position="181"/>
    </location>
    <ligand>
        <name>substrate</name>
    </ligand>
</feature>
<dbReference type="HAMAP" id="MF_01139">
    <property type="entry name" value="ISPT"/>
    <property type="match status" value="1"/>
</dbReference>
<comment type="caution">
    <text evidence="3">The sequence shown here is derived from an EMBL/GenBank/DDBJ whole genome shotgun (WGS) entry which is preliminary data.</text>
</comment>
<feature type="binding site" evidence="2">
    <location>
        <position position="27"/>
    </location>
    <ligand>
        <name>substrate</name>
    </ligand>
</feature>
<dbReference type="CDD" id="cd00475">
    <property type="entry name" value="Cis_IPPS"/>
    <property type="match status" value="1"/>
</dbReference>
<feature type="binding site" evidence="2">
    <location>
        <position position="192"/>
    </location>
    <ligand>
        <name>Mg(2+)</name>
        <dbReference type="ChEBI" id="CHEBI:18420"/>
    </ligand>
</feature>
<evidence type="ECO:0000256" key="2">
    <source>
        <dbReference type="HAMAP-Rule" id="MF_01139"/>
    </source>
</evidence>
<dbReference type="PANTHER" id="PTHR10291">
    <property type="entry name" value="DEHYDRODOLICHYL DIPHOSPHATE SYNTHASE FAMILY MEMBER"/>
    <property type="match status" value="1"/>
</dbReference>
<feature type="binding site" evidence="2">
    <location>
        <position position="173"/>
    </location>
    <ligand>
        <name>substrate</name>
    </ligand>
</feature>
<dbReference type="PROSITE" id="PS01066">
    <property type="entry name" value="UPP_SYNTHASE"/>
    <property type="match status" value="1"/>
</dbReference>
<dbReference type="Proteomes" id="UP000700059">
    <property type="component" value="Unassembled WGS sequence"/>
</dbReference>
<evidence type="ECO:0000313" key="3">
    <source>
        <dbReference type="EMBL" id="MBX7490579.1"/>
    </source>
</evidence>
<feature type="binding site" evidence="2">
    <location>
        <position position="15"/>
    </location>
    <ligand>
        <name>substrate</name>
    </ligand>
</feature>
<dbReference type="EMBL" id="JAIGYQ010000004">
    <property type="protein sequence ID" value="MBX7490579.1"/>
    <property type="molecule type" value="Genomic_DNA"/>
</dbReference>
<dbReference type="Gene3D" id="3.40.1180.10">
    <property type="entry name" value="Decaprenyl diphosphate synthase-like"/>
    <property type="match status" value="1"/>
</dbReference>
<dbReference type="GO" id="GO:0008834">
    <property type="term" value="F:ditrans,polycis-undecaprenyl-diphosphate synthase [(2E,6E)-farnesyl-diphosphate specific] activity"/>
    <property type="evidence" value="ECO:0007669"/>
    <property type="project" value="UniProtKB-EC"/>
</dbReference>
<feature type="binding site" evidence="2">
    <location>
        <begin position="11"/>
        <end position="14"/>
    </location>
    <ligand>
        <name>substrate</name>
    </ligand>
</feature>
<comment type="similarity">
    <text evidence="2">Belongs to the UPP synthase family.</text>
</comment>
<dbReference type="NCBIfam" id="TIGR00055">
    <property type="entry name" value="uppS"/>
    <property type="match status" value="1"/>
</dbReference>
<comment type="cofactor">
    <cofactor evidence="2">
        <name>Mg(2+)</name>
        <dbReference type="ChEBI" id="CHEBI:18420"/>
    </cofactor>
    <text evidence="2">Binds 2 magnesium ions per subunit.</text>
</comment>
<dbReference type="InterPro" id="IPR001441">
    <property type="entry name" value="UPP_synth-like"/>
</dbReference>
<sequence>MPKHLAIIMDGNGRWAKRHLQMRTFGHEAGAQKIQQITEFCAKYGIAYLSLYAFSTENWKRPKTEVHFLMRLLEEYLDSKFSTYLDNNIIFKTIGDLSIFSPNLQQKIHALELTTKEKCTGLTQILALNYGSKDELCRAFLKLTLAQEQTFNIDAIENALDTAGIPPVDMLVRTGGEMRLSNFLLWQSAYAELFFTKTLWPDFSKEELETMLLEFKNRNRRFGGL</sequence>
<keyword evidence="4" id="KW-1185">Reference proteome</keyword>
<dbReference type="Pfam" id="PF01255">
    <property type="entry name" value="Prenyltransf"/>
    <property type="match status" value="1"/>
</dbReference>
<evidence type="ECO:0000313" key="4">
    <source>
        <dbReference type="Proteomes" id="UP000700059"/>
    </source>
</evidence>
<dbReference type="NCBIfam" id="NF011407">
    <property type="entry name" value="PRK14833.1"/>
    <property type="match status" value="1"/>
</dbReference>
<feature type="binding site" evidence="2">
    <location>
        <position position="61"/>
    </location>
    <ligand>
        <name>substrate</name>
    </ligand>
</feature>
<dbReference type="RefSeq" id="WP_221531911.1">
    <property type="nucleotide sequence ID" value="NZ_JAIGYP010000004.1"/>
</dbReference>
<feature type="binding site" evidence="2">
    <location>
        <position position="10"/>
    </location>
    <ligand>
        <name>Mg(2+)</name>
        <dbReference type="ChEBI" id="CHEBI:18420"/>
    </ligand>
</feature>
<proteinExistence type="inferred from homology"/>
<feature type="binding site" evidence="2">
    <location>
        <position position="59"/>
    </location>
    <ligand>
        <name>substrate</name>
    </ligand>
</feature>
<feature type="binding site" evidence="2">
    <location>
        <position position="23"/>
    </location>
    <ligand>
        <name>substrate</name>
    </ligand>
</feature>
<dbReference type="InterPro" id="IPR036424">
    <property type="entry name" value="UPP_synth-like_sf"/>
</dbReference>
<feature type="binding site" evidence="2">
    <location>
        <begin position="55"/>
        <end position="57"/>
    </location>
    <ligand>
        <name>substrate</name>
    </ligand>
</feature>
<name>A0ABS7JMH8_9HELI</name>
<organism evidence="3 4">
    <name type="scientific">Helicobacter turcicus</name>
    <dbReference type="NCBI Taxonomy" id="2867412"/>
    <lineage>
        <taxon>Bacteria</taxon>
        <taxon>Pseudomonadati</taxon>
        <taxon>Campylobacterota</taxon>
        <taxon>Epsilonproteobacteria</taxon>
        <taxon>Campylobacterales</taxon>
        <taxon>Helicobacteraceae</taxon>
        <taxon>Helicobacter</taxon>
    </lineage>
</organism>
<accession>A0ABS7JMH8</accession>
<comment type="function">
    <text evidence="2">Catalyzes the condensation of isopentenyl diphosphate (IPP) with allylic pyrophosphates generating different type of terpenoids.</text>
</comment>
<protein>
    <recommendedName>
        <fullName evidence="2">Isoprenyl transferase</fullName>
        <ecNumber evidence="2">2.5.1.-</ecNumber>
    </recommendedName>
</protein>
<keyword evidence="2" id="KW-0479">Metal-binding</keyword>
<keyword evidence="2" id="KW-0460">Magnesium</keyword>
<comment type="subunit">
    <text evidence="2">Homodimer.</text>
</comment>
<dbReference type="SUPFAM" id="SSF64005">
    <property type="entry name" value="Undecaprenyl diphosphate synthase"/>
    <property type="match status" value="1"/>
</dbReference>
<dbReference type="InterPro" id="IPR018520">
    <property type="entry name" value="UPP_synth-like_CS"/>
</dbReference>
<keyword evidence="1 2" id="KW-0808">Transferase</keyword>
<dbReference type="EC" id="2.5.1.-" evidence="2"/>
<evidence type="ECO:0000256" key="1">
    <source>
        <dbReference type="ARBA" id="ARBA00022679"/>
    </source>
</evidence>